<proteinExistence type="predicted"/>
<organism evidence="1 2">
    <name type="scientific">Caldifermentibacillus hisashii</name>
    <dbReference type="NCBI Taxonomy" id="996558"/>
    <lineage>
        <taxon>Bacteria</taxon>
        <taxon>Bacillati</taxon>
        <taxon>Bacillota</taxon>
        <taxon>Bacilli</taxon>
        <taxon>Bacillales</taxon>
        <taxon>Bacillaceae</taxon>
        <taxon>Caldifermentibacillus</taxon>
    </lineage>
</organism>
<dbReference type="RefSeq" id="WP_342019540.1">
    <property type="nucleotide sequence ID" value="NZ_JBBYAK010000001.1"/>
</dbReference>
<evidence type="ECO:0000313" key="1">
    <source>
        <dbReference type="EMBL" id="MEL3955922.1"/>
    </source>
</evidence>
<dbReference type="Proteomes" id="UP001459714">
    <property type="component" value="Unassembled WGS sequence"/>
</dbReference>
<dbReference type="EMBL" id="JBBYAK010000001">
    <property type="protein sequence ID" value="MEL3955922.1"/>
    <property type="molecule type" value="Genomic_DNA"/>
</dbReference>
<comment type="caution">
    <text evidence="1">The sequence shown here is derived from an EMBL/GenBank/DDBJ whole genome shotgun (WGS) entry which is preliminary data.</text>
</comment>
<gene>
    <name evidence="1" type="ORF">NST17_01600</name>
</gene>
<accession>A0ABU9JUR3</accession>
<name>A0ABU9JUR3_9BACI</name>
<evidence type="ECO:0000313" key="2">
    <source>
        <dbReference type="Proteomes" id="UP001459714"/>
    </source>
</evidence>
<protein>
    <submittedName>
        <fullName evidence="1">Uncharacterized protein</fullName>
    </submittedName>
</protein>
<sequence>MSSQISDDPRPGQINGKVMNCPIQPWLNTDKNSTILGGIF</sequence>
<keyword evidence="2" id="KW-1185">Reference proteome</keyword>
<reference evidence="1 2" key="1">
    <citation type="submission" date="2024-03" db="EMBL/GenBank/DDBJ databases">
        <title>Bacilli Hybrid Assemblies.</title>
        <authorList>
            <person name="Kovac J."/>
        </authorList>
    </citation>
    <scope>NUCLEOTIDE SEQUENCE [LARGE SCALE GENOMIC DNA]</scope>
    <source>
        <strain evidence="1 2">FSL M8-0022</strain>
    </source>
</reference>